<gene>
    <name evidence="2" type="primary">LOC108260463</name>
</gene>
<name>A0A979EN77_ICTPU</name>
<dbReference type="Pfam" id="PF22191">
    <property type="entry name" value="IBR_1"/>
    <property type="match status" value="1"/>
</dbReference>
<dbReference type="SUPFAM" id="SSF57850">
    <property type="entry name" value="RING/U-box"/>
    <property type="match status" value="1"/>
</dbReference>
<evidence type="ECO:0000313" key="1">
    <source>
        <dbReference type="Proteomes" id="UP000221080"/>
    </source>
</evidence>
<organism evidence="1 2">
    <name type="scientific">Ictalurus punctatus</name>
    <name type="common">Channel catfish</name>
    <name type="synonym">Silurus punctatus</name>
    <dbReference type="NCBI Taxonomy" id="7998"/>
    <lineage>
        <taxon>Eukaryota</taxon>
        <taxon>Metazoa</taxon>
        <taxon>Chordata</taxon>
        <taxon>Craniata</taxon>
        <taxon>Vertebrata</taxon>
        <taxon>Euteleostomi</taxon>
        <taxon>Actinopterygii</taxon>
        <taxon>Neopterygii</taxon>
        <taxon>Teleostei</taxon>
        <taxon>Ostariophysi</taxon>
        <taxon>Siluriformes</taxon>
        <taxon>Ictaluridae</taxon>
        <taxon>Ictalurus</taxon>
    </lineage>
</organism>
<sequence length="166" mass="18474">MSHSTTKPKCPGCHQDVVTDSERQCVVCKLCSKAKRRVFSFCWDCQREWPRSTSSNSSCTQPNCALRAALISDKRISDPNSSAKGCPYFRACPACNALLTHNGQGCPNITCPKCSIGFCFRCLRPGCFLTDLDLIPFIRERHRLIGLPQLQPCTIVDNSQSLMALR</sequence>
<reference evidence="2" key="2">
    <citation type="submission" date="2025-08" db="UniProtKB">
        <authorList>
            <consortium name="RefSeq"/>
        </authorList>
    </citation>
    <scope>IDENTIFICATION</scope>
    <source>
        <tissue evidence="2">Blood</tissue>
    </source>
</reference>
<dbReference type="AlphaFoldDB" id="A0A979EN77"/>
<protein>
    <submittedName>
        <fullName evidence="2">E3 ubiquitin-protein ligase lubel</fullName>
    </submittedName>
</protein>
<dbReference type="RefSeq" id="XP_047007921.1">
    <property type="nucleotide sequence ID" value="XM_047151965.2"/>
</dbReference>
<dbReference type="OrthoDB" id="1431934at2759"/>
<dbReference type="GeneID" id="108260463"/>
<dbReference type="Proteomes" id="UP000221080">
    <property type="component" value="Chromosome 28"/>
</dbReference>
<proteinExistence type="predicted"/>
<keyword evidence="1" id="KW-1185">Reference proteome</keyword>
<accession>A0A979EN77</accession>
<dbReference type="KEGG" id="ipu:108260463"/>
<dbReference type="Gene3D" id="1.20.120.1750">
    <property type="match status" value="1"/>
</dbReference>
<reference evidence="1" key="1">
    <citation type="journal article" date="2016" name="Nat. Commun.">
        <title>The channel catfish genome sequence provides insights into the evolution of scale formation in teleosts.</title>
        <authorList>
            <person name="Liu Z."/>
            <person name="Liu S."/>
            <person name="Yao J."/>
            <person name="Bao L."/>
            <person name="Zhang J."/>
            <person name="Li Y."/>
            <person name="Jiang C."/>
            <person name="Sun L."/>
            <person name="Wang R."/>
            <person name="Zhang Y."/>
            <person name="Zhou T."/>
            <person name="Zeng Q."/>
            <person name="Fu Q."/>
            <person name="Gao S."/>
            <person name="Li N."/>
            <person name="Koren S."/>
            <person name="Jiang Y."/>
            <person name="Zimin A."/>
            <person name="Xu P."/>
            <person name="Phillippy A.M."/>
            <person name="Geng X."/>
            <person name="Song L."/>
            <person name="Sun F."/>
            <person name="Li C."/>
            <person name="Wang X."/>
            <person name="Chen A."/>
            <person name="Jin Y."/>
            <person name="Yuan Z."/>
            <person name="Yang Y."/>
            <person name="Tan S."/>
            <person name="Peatman E."/>
            <person name="Lu J."/>
            <person name="Qin Z."/>
            <person name="Dunham R."/>
            <person name="Li Z."/>
            <person name="Sonstegard T."/>
            <person name="Feng J."/>
            <person name="Danzmann R.G."/>
            <person name="Schroeder S."/>
            <person name="Scheffler B."/>
            <person name="Duke M.V."/>
            <person name="Ballard L."/>
            <person name="Kucuktas H."/>
            <person name="Kaltenboeck L."/>
            <person name="Liu H."/>
            <person name="Armbruster J."/>
            <person name="Xie Y."/>
            <person name="Kirby M.L."/>
            <person name="Tian Y."/>
            <person name="Flanagan M.E."/>
            <person name="Mu W."/>
            <person name="Waldbieser G.C."/>
        </authorList>
    </citation>
    <scope>NUCLEOTIDE SEQUENCE [LARGE SCALE GENOMIC DNA]</scope>
    <source>
        <strain evidence="1">SDA103</strain>
    </source>
</reference>
<evidence type="ECO:0000313" key="2">
    <source>
        <dbReference type="RefSeq" id="XP_047007921.1"/>
    </source>
</evidence>